<dbReference type="PANTHER" id="PTHR48414">
    <property type="entry name" value="POP5 HOMOLOG, RIBONUCLEASE P_MRP SUBUNIT"/>
    <property type="match status" value="1"/>
</dbReference>
<sequence>HTTHGHNVTIYWLHPGKLVCKESGCLVMKIPAGGTIRTCQKFLVQYNRKQLLLLLHNCTSEEERQSIQKSALSCCLKEVEEELEGYKKGRN</sequence>
<accession>A0A8C3XMX7</accession>
<dbReference type="Proteomes" id="UP000694403">
    <property type="component" value="Unplaced"/>
</dbReference>
<evidence type="ECO:0000313" key="2">
    <source>
        <dbReference type="Proteomes" id="UP000694403"/>
    </source>
</evidence>
<proteinExistence type="predicted"/>
<name>A0A8C3XMX7_CHESE</name>
<organism evidence="1 2">
    <name type="scientific">Chelydra serpentina</name>
    <name type="common">Snapping turtle</name>
    <name type="synonym">Testudo serpentina</name>
    <dbReference type="NCBI Taxonomy" id="8475"/>
    <lineage>
        <taxon>Eukaryota</taxon>
        <taxon>Metazoa</taxon>
        <taxon>Chordata</taxon>
        <taxon>Craniata</taxon>
        <taxon>Vertebrata</taxon>
        <taxon>Euteleostomi</taxon>
        <taxon>Archelosauria</taxon>
        <taxon>Testudinata</taxon>
        <taxon>Testudines</taxon>
        <taxon>Cryptodira</taxon>
        <taxon>Durocryptodira</taxon>
        <taxon>Americhelydia</taxon>
        <taxon>Chelydroidea</taxon>
        <taxon>Chelydridae</taxon>
        <taxon>Chelydra</taxon>
    </lineage>
</organism>
<dbReference type="Ensembl" id="ENSCSRT00000011631.1">
    <property type="protein sequence ID" value="ENSCSRP00000011208.1"/>
    <property type="gene ID" value="ENSCSRG00000008373.1"/>
</dbReference>
<dbReference type="AlphaFoldDB" id="A0A8C3XMX7"/>
<dbReference type="Ensembl" id="ENSCSRT00000005602.1">
    <property type="protein sequence ID" value="ENSCSRP00000005433.1"/>
    <property type="gene ID" value="ENSCSRG00000004094.1"/>
</dbReference>
<keyword evidence="2" id="KW-1185">Reference proteome</keyword>
<protein>
    <submittedName>
        <fullName evidence="1">Uncharacterized protein</fullName>
    </submittedName>
</protein>
<dbReference type="PANTHER" id="PTHR48414:SF1">
    <property type="entry name" value="POP5 HOMOLOG, RIBONUCLEASE P_MRP SUBUNIT"/>
    <property type="match status" value="1"/>
</dbReference>
<evidence type="ECO:0000313" key="1">
    <source>
        <dbReference type="Ensembl" id="ENSCSRP00000011208.1"/>
    </source>
</evidence>
<reference evidence="1" key="1">
    <citation type="submission" date="2025-05" db="UniProtKB">
        <authorList>
            <consortium name="Ensembl"/>
        </authorList>
    </citation>
    <scope>IDENTIFICATION</scope>
</reference>